<dbReference type="PIRSF" id="PIRSF005902">
    <property type="entry name" value="DNase_TatD"/>
    <property type="match status" value="1"/>
</dbReference>
<dbReference type="OrthoDB" id="6079689at2759"/>
<keyword evidence="1" id="KW-0479">Metal-binding</keyword>
<dbReference type="Proteomes" id="UP000649617">
    <property type="component" value="Unassembled WGS sequence"/>
</dbReference>
<sequence>MADIHGVVDLHFGEGFEGCITQGCDAESLPLAKQLALSHPLVFVSFGCHPKSAWFYNDEFEATLMSYIKSCGNKVVGFGEFGLDFSHPYYGPDEQNRQTQREVFARQLQLAVKLSMPLVIHSRDADQDTLELMRARVPNTHKVHIHSHRGTLSFMKQMLEEWSHAYIGMPGILTMDEDEHAQELVRQCPLERMLVETDAPYLPIKGHWLSHPGLIPEVVAKVAELKGLDLRKVATALRENAHALYGI</sequence>
<comment type="caution">
    <text evidence="2">The sequence shown here is derived from an EMBL/GenBank/DDBJ whole genome shotgun (WGS) entry which is preliminary data.</text>
</comment>
<feature type="binding site" evidence="1">
    <location>
        <position position="146"/>
    </location>
    <ligand>
        <name>a divalent metal cation</name>
        <dbReference type="ChEBI" id="CHEBI:60240"/>
        <label>2</label>
    </ligand>
</feature>
<evidence type="ECO:0000256" key="1">
    <source>
        <dbReference type="PIRSR" id="PIRSR005902-1"/>
    </source>
</evidence>
<dbReference type="InterPro" id="IPR001130">
    <property type="entry name" value="TatD-like"/>
</dbReference>
<dbReference type="AlphaFoldDB" id="A0A812UW26"/>
<dbReference type="SUPFAM" id="SSF51556">
    <property type="entry name" value="Metallo-dependent hydrolases"/>
    <property type="match status" value="1"/>
</dbReference>
<evidence type="ECO:0000313" key="3">
    <source>
        <dbReference type="Proteomes" id="UP000649617"/>
    </source>
</evidence>
<proteinExistence type="predicted"/>
<dbReference type="GO" id="GO:0046872">
    <property type="term" value="F:metal ion binding"/>
    <property type="evidence" value="ECO:0007669"/>
    <property type="project" value="UniProtKB-KW"/>
</dbReference>
<name>A0A812UW26_SYMPI</name>
<gene>
    <name evidence="2" type="primary">TATDN2</name>
    <name evidence="2" type="ORF">SPIL2461_LOCUS15664</name>
</gene>
<feature type="binding site" evidence="1">
    <location>
        <position position="80"/>
    </location>
    <ligand>
        <name>a divalent metal cation</name>
        <dbReference type="ChEBI" id="CHEBI:60240"/>
        <label>1</label>
    </ligand>
</feature>
<feature type="binding site" evidence="1">
    <location>
        <position position="198"/>
    </location>
    <ligand>
        <name>a divalent metal cation</name>
        <dbReference type="ChEBI" id="CHEBI:60240"/>
        <label>1</label>
    </ligand>
</feature>
<reference evidence="2" key="1">
    <citation type="submission" date="2021-02" db="EMBL/GenBank/DDBJ databases">
        <authorList>
            <person name="Dougan E. K."/>
            <person name="Rhodes N."/>
            <person name="Thang M."/>
            <person name="Chan C."/>
        </authorList>
    </citation>
    <scope>NUCLEOTIDE SEQUENCE</scope>
</reference>
<dbReference type="GO" id="GO:0016788">
    <property type="term" value="F:hydrolase activity, acting on ester bonds"/>
    <property type="evidence" value="ECO:0007669"/>
    <property type="project" value="InterPro"/>
</dbReference>
<accession>A0A812UW26</accession>
<evidence type="ECO:0000313" key="2">
    <source>
        <dbReference type="EMBL" id="CAE7587383.1"/>
    </source>
</evidence>
<dbReference type="PANTHER" id="PTHR46363:SF1">
    <property type="entry name" value="DEOXYRIBONUCLEASE TATDN2-RELATED"/>
    <property type="match status" value="1"/>
</dbReference>
<dbReference type="EMBL" id="CAJNIZ010039114">
    <property type="protein sequence ID" value="CAE7587383.1"/>
    <property type="molecule type" value="Genomic_DNA"/>
</dbReference>
<organism evidence="2 3">
    <name type="scientific">Symbiodinium pilosum</name>
    <name type="common">Dinoflagellate</name>
    <dbReference type="NCBI Taxonomy" id="2952"/>
    <lineage>
        <taxon>Eukaryota</taxon>
        <taxon>Sar</taxon>
        <taxon>Alveolata</taxon>
        <taxon>Dinophyceae</taxon>
        <taxon>Suessiales</taxon>
        <taxon>Symbiodiniaceae</taxon>
        <taxon>Symbiodinium</taxon>
    </lineage>
</organism>
<dbReference type="CDD" id="cd01310">
    <property type="entry name" value="TatD_DNAse"/>
    <property type="match status" value="1"/>
</dbReference>
<dbReference type="InterPro" id="IPR032466">
    <property type="entry name" value="Metal_Hydrolase"/>
</dbReference>
<dbReference type="Pfam" id="PF01026">
    <property type="entry name" value="TatD_DNase"/>
    <property type="match status" value="1"/>
</dbReference>
<protein>
    <submittedName>
        <fullName evidence="2">TATDN2 protein</fullName>
    </submittedName>
</protein>
<feature type="binding site" evidence="1">
    <location>
        <position position="121"/>
    </location>
    <ligand>
        <name>a divalent metal cation</name>
        <dbReference type="ChEBI" id="CHEBI:60240"/>
        <label>2</label>
    </ligand>
</feature>
<dbReference type="PANTHER" id="PTHR46363">
    <property type="entry name" value="DEOXYRIBONUCLEASE TATDN2-RELATED"/>
    <property type="match status" value="1"/>
</dbReference>
<dbReference type="Gene3D" id="3.20.20.140">
    <property type="entry name" value="Metal-dependent hydrolases"/>
    <property type="match status" value="1"/>
</dbReference>
<keyword evidence="3" id="KW-1185">Reference proteome</keyword>